<evidence type="ECO:0000256" key="1">
    <source>
        <dbReference type="SAM" id="Phobius"/>
    </source>
</evidence>
<dbReference type="Proteomes" id="UP000178254">
    <property type="component" value="Unassembled WGS sequence"/>
</dbReference>
<feature type="transmembrane region" description="Helical" evidence="1">
    <location>
        <begin position="15"/>
        <end position="34"/>
    </location>
</feature>
<keyword evidence="1" id="KW-0472">Membrane</keyword>
<gene>
    <name evidence="2" type="ORF">A2538_03270</name>
</gene>
<keyword evidence="1" id="KW-0812">Transmembrane</keyword>
<feature type="transmembrane region" description="Helical" evidence="1">
    <location>
        <begin position="41"/>
        <end position="63"/>
    </location>
</feature>
<protein>
    <submittedName>
        <fullName evidence="2">Uncharacterized protein</fullName>
    </submittedName>
</protein>
<evidence type="ECO:0000313" key="3">
    <source>
        <dbReference type="Proteomes" id="UP000178254"/>
    </source>
</evidence>
<dbReference type="AlphaFoldDB" id="A0A1F6PCG7"/>
<name>A0A1F6PCG7_9BACT</name>
<sequence>MNLVNTSNEPTQSNYSPILMAAANIILFGVPYLIMHLYKRFFVVFGIMAAVLLSNYFLLTGFIDSPVGMVATNLFNSMIYPFFVFVIVDTFLQAKKINTGKLKPGKMSMMSTVFGVIALLVFGILYILISEDIQLTLRSKQSNAWLGQMQVESKNYAMDRRDKILAEYAPPLLDEQCDSLGKKEIFSGAYSNYAPKFVEYCYFIKAIEKSDVRYCRDSDKTYAYNDECVAMVAKKLDEPAVCYGLATYPDICRVNAIKGFITTWDGPCEIDAPGPIKQLCEQEFKGVDVYNGNK</sequence>
<comment type="caution">
    <text evidence="2">The sequence shown here is derived from an EMBL/GenBank/DDBJ whole genome shotgun (WGS) entry which is preliminary data.</text>
</comment>
<feature type="transmembrane region" description="Helical" evidence="1">
    <location>
        <begin position="69"/>
        <end position="88"/>
    </location>
</feature>
<organism evidence="2 3">
    <name type="scientific">Candidatus Magasanikbacteria bacterium RIFOXYD2_FULL_41_14</name>
    <dbReference type="NCBI Taxonomy" id="1798709"/>
    <lineage>
        <taxon>Bacteria</taxon>
        <taxon>Candidatus Magasanikiibacteriota</taxon>
    </lineage>
</organism>
<evidence type="ECO:0000313" key="2">
    <source>
        <dbReference type="EMBL" id="OGH93856.1"/>
    </source>
</evidence>
<proteinExistence type="predicted"/>
<dbReference type="STRING" id="1798709.A2538_03270"/>
<keyword evidence="1" id="KW-1133">Transmembrane helix</keyword>
<feature type="transmembrane region" description="Helical" evidence="1">
    <location>
        <begin position="109"/>
        <end position="129"/>
    </location>
</feature>
<reference evidence="2 3" key="1">
    <citation type="journal article" date="2016" name="Nat. Commun.">
        <title>Thousands of microbial genomes shed light on interconnected biogeochemical processes in an aquifer system.</title>
        <authorList>
            <person name="Anantharaman K."/>
            <person name="Brown C.T."/>
            <person name="Hug L.A."/>
            <person name="Sharon I."/>
            <person name="Castelle C.J."/>
            <person name="Probst A.J."/>
            <person name="Thomas B.C."/>
            <person name="Singh A."/>
            <person name="Wilkins M.J."/>
            <person name="Karaoz U."/>
            <person name="Brodie E.L."/>
            <person name="Williams K.H."/>
            <person name="Hubbard S.S."/>
            <person name="Banfield J.F."/>
        </authorList>
    </citation>
    <scope>NUCLEOTIDE SEQUENCE [LARGE SCALE GENOMIC DNA]</scope>
</reference>
<dbReference type="EMBL" id="MFRE01000019">
    <property type="protein sequence ID" value="OGH93856.1"/>
    <property type="molecule type" value="Genomic_DNA"/>
</dbReference>
<accession>A0A1F6PCG7</accession>